<comment type="caution">
    <text evidence="2">The sequence shown here is derived from an EMBL/GenBank/DDBJ whole genome shotgun (WGS) entry which is preliminary data.</text>
</comment>
<feature type="region of interest" description="Disordered" evidence="1">
    <location>
        <begin position="39"/>
        <end position="88"/>
    </location>
</feature>
<feature type="compositionally biased region" description="Basic and acidic residues" evidence="1">
    <location>
        <begin position="39"/>
        <end position="55"/>
    </location>
</feature>
<dbReference type="Proteomes" id="UP000636709">
    <property type="component" value="Unassembled WGS sequence"/>
</dbReference>
<dbReference type="AlphaFoldDB" id="A0A835KKB8"/>
<evidence type="ECO:0000313" key="3">
    <source>
        <dbReference type="EMBL" id="KAF8779949.1"/>
    </source>
</evidence>
<reference evidence="2" key="1">
    <citation type="submission" date="2020-07" db="EMBL/GenBank/DDBJ databases">
        <title>Genome sequence and genetic diversity analysis of an under-domesticated orphan crop, white fonio (Digitaria exilis).</title>
        <authorList>
            <person name="Bennetzen J.L."/>
            <person name="Chen S."/>
            <person name="Ma X."/>
            <person name="Wang X."/>
            <person name="Yssel A.E.J."/>
            <person name="Chaluvadi S.R."/>
            <person name="Johnson M."/>
            <person name="Gangashetty P."/>
            <person name="Hamidou F."/>
            <person name="Sanogo M.D."/>
            <person name="Zwaenepoel A."/>
            <person name="Wallace J."/>
            <person name="Van De Peer Y."/>
            <person name="Van Deynze A."/>
        </authorList>
    </citation>
    <scope>NUCLEOTIDE SEQUENCE</scope>
    <source>
        <tissue evidence="2">Leaves</tissue>
    </source>
</reference>
<dbReference type="EMBL" id="JACEFO010001619">
    <property type="protein sequence ID" value="KAF8730250.1"/>
    <property type="molecule type" value="Genomic_DNA"/>
</dbReference>
<proteinExistence type="predicted"/>
<sequence length="88" mass="9217">MDPQILMLRQNTDRKIERKEGGCARAVAAAASARAAAPERTDAADLGDALRELRPPARGSGGGVSGSAGGSPNNTEWRFNQTLRNVQG</sequence>
<feature type="compositionally biased region" description="Polar residues" evidence="1">
    <location>
        <begin position="72"/>
        <end position="88"/>
    </location>
</feature>
<name>A0A835KKB8_9POAL</name>
<dbReference type="EMBL" id="JACEFO010000153">
    <property type="protein sequence ID" value="KAF8779949.1"/>
    <property type="molecule type" value="Genomic_DNA"/>
</dbReference>
<gene>
    <name evidence="3" type="ORF">HU200_002220</name>
    <name evidence="2" type="ORF">HU200_017231</name>
</gene>
<accession>A0A835KKB8</accession>
<evidence type="ECO:0000256" key="1">
    <source>
        <dbReference type="SAM" id="MobiDB-lite"/>
    </source>
</evidence>
<keyword evidence="4" id="KW-1185">Reference proteome</keyword>
<protein>
    <submittedName>
        <fullName evidence="2">Uncharacterized protein</fullName>
    </submittedName>
</protein>
<organism evidence="2 4">
    <name type="scientific">Digitaria exilis</name>
    <dbReference type="NCBI Taxonomy" id="1010633"/>
    <lineage>
        <taxon>Eukaryota</taxon>
        <taxon>Viridiplantae</taxon>
        <taxon>Streptophyta</taxon>
        <taxon>Embryophyta</taxon>
        <taxon>Tracheophyta</taxon>
        <taxon>Spermatophyta</taxon>
        <taxon>Magnoliopsida</taxon>
        <taxon>Liliopsida</taxon>
        <taxon>Poales</taxon>
        <taxon>Poaceae</taxon>
        <taxon>PACMAD clade</taxon>
        <taxon>Panicoideae</taxon>
        <taxon>Panicodae</taxon>
        <taxon>Paniceae</taxon>
        <taxon>Anthephorinae</taxon>
        <taxon>Digitaria</taxon>
    </lineage>
</organism>
<evidence type="ECO:0000313" key="4">
    <source>
        <dbReference type="Proteomes" id="UP000636709"/>
    </source>
</evidence>
<feature type="compositionally biased region" description="Gly residues" evidence="1">
    <location>
        <begin position="59"/>
        <end position="69"/>
    </location>
</feature>
<evidence type="ECO:0000313" key="2">
    <source>
        <dbReference type="EMBL" id="KAF8730250.1"/>
    </source>
</evidence>